<dbReference type="PANTHER" id="PTHR31123">
    <property type="entry name" value="ACCUMULATION OF DYADS PROTEIN 2-RELATED"/>
    <property type="match status" value="1"/>
</dbReference>
<dbReference type="GO" id="GO:0015123">
    <property type="term" value="F:acetate transmembrane transporter activity"/>
    <property type="evidence" value="ECO:0007669"/>
    <property type="project" value="TreeGrafter"/>
</dbReference>
<dbReference type="InterPro" id="IPR000791">
    <property type="entry name" value="Gpr1/Fun34/SatP-like"/>
</dbReference>
<evidence type="ECO:0000256" key="4">
    <source>
        <dbReference type="ARBA" id="ARBA00022989"/>
    </source>
</evidence>
<evidence type="ECO:0000256" key="3">
    <source>
        <dbReference type="ARBA" id="ARBA00022692"/>
    </source>
</evidence>
<comment type="similarity">
    <text evidence="2">Belongs to the acetate uptake transporter (AceTr) (TC 2.A.96) family.</text>
</comment>
<feature type="transmembrane region" description="Helical" evidence="6">
    <location>
        <begin position="224"/>
        <end position="244"/>
    </location>
</feature>
<dbReference type="PANTHER" id="PTHR31123:SF1">
    <property type="entry name" value="ACCUMULATION OF DYADS PROTEIN 2-RELATED"/>
    <property type="match status" value="1"/>
</dbReference>
<dbReference type="AlphaFoldDB" id="A0AAX4HAG9"/>
<sequence>MAQNRRHLNDNSSLDSSQDTFKGLPVGSIRLSGETNEYVIVGDKKYPTHEFMRAFGGMLFNQPIPPQAWNFGNPASLGLSAFAMTTFVLSMVNAGVLNIHKPQIVLGLSCFYGGAVQFAAGIWEFFLGNTFGSVALTLYGAFWLAYSSLFFEAFGVAAAYKGHEDQMRNAIGFFLLGWTLFSFMLFLVTLKSTVPFMSLFITLVITFIFLTSGELANNKTLTKVGGIFGIITSFIAWYNAWAGVATRQNSYFTYYQMPLVKRD</sequence>
<reference evidence="7 8" key="1">
    <citation type="submission" date="2023-10" db="EMBL/GenBank/DDBJ databases">
        <title>Draft Genome Sequence of Candida saopaulonensis from a very Premature Infant with Sepsis.</title>
        <authorList>
            <person name="Ning Y."/>
            <person name="Dai R."/>
            <person name="Xiao M."/>
            <person name="Xu Y."/>
            <person name="Yan Q."/>
            <person name="Zhang L."/>
        </authorList>
    </citation>
    <scope>NUCLEOTIDE SEQUENCE [LARGE SCALE GENOMIC DNA]</scope>
    <source>
        <strain evidence="7 8">19XY460</strain>
    </source>
</reference>
<dbReference type="GO" id="GO:0005886">
    <property type="term" value="C:plasma membrane"/>
    <property type="evidence" value="ECO:0007669"/>
    <property type="project" value="TreeGrafter"/>
</dbReference>
<proteinExistence type="inferred from homology"/>
<dbReference type="GeneID" id="88173701"/>
<dbReference type="EMBL" id="CP138896">
    <property type="protein sequence ID" value="WPK25326.1"/>
    <property type="molecule type" value="Genomic_DNA"/>
</dbReference>
<evidence type="ECO:0000256" key="2">
    <source>
        <dbReference type="ARBA" id="ARBA00005587"/>
    </source>
</evidence>
<dbReference type="Pfam" id="PF01184">
    <property type="entry name" value="Gpr1_Fun34_YaaH"/>
    <property type="match status" value="1"/>
</dbReference>
<feature type="transmembrane region" description="Helical" evidence="6">
    <location>
        <begin position="194"/>
        <end position="212"/>
    </location>
</feature>
<name>A0AAX4HAG9_9ASCO</name>
<keyword evidence="5 6" id="KW-0472">Membrane</keyword>
<evidence type="ECO:0000256" key="6">
    <source>
        <dbReference type="SAM" id="Phobius"/>
    </source>
</evidence>
<keyword evidence="3 6" id="KW-0812">Transmembrane</keyword>
<evidence type="ECO:0000256" key="5">
    <source>
        <dbReference type="ARBA" id="ARBA00023136"/>
    </source>
</evidence>
<feature type="transmembrane region" description="Helical" evidence="6">
    <location>
        <begin position="170"/>
        <end position="188"/>
    </location>
</feature>
<dbReference type="NCBIfam" id="NF038013">
    <property type="entry name" value="AceTr_1"/>
    <property type="match status" value="1"/>
</dbReference>
<accession>A0AAX4HAG9</accession>
<dbReference type="RefSeq" id="XP_062877708.1">
    <property type="nucleotide sequence ID" value="XM_063021638.1"/>
</dbReference>
<feature type="transmembrane region" description="Helical" evidence="6">
    <location>
        <begin position="138"/>
        <end position="158"/>
    </location>
</feature>
<organism evidence="7 8">
    <name type="scientific">Australozyma saopauloensis</name>
    <dbReference type="NCBI Taxonomy" id="291208"/>
    <lineage>
        <taxon>Eukaryota</taxon>
        <taxon>Fungi</taxon>
        <taxon>Dikarya</taxon>
        <taxon>Ascomycota</taxon>
        <taxon>Saccharomycotina</taxon>
        <taxon>Pichiomycetes</taxon>
        <taxon>Metschnikowiaceae</taxon>
        <taxon>Australozyma</taxon>
    </lineage>
</organism>
<gene>
    <name evidence="7" type="ORF">PUMCH_002637</name>
</gene>
<evidence type="ECO:0000313" key="7">
    <source>
        <dbReference type="EMBL" id="WPK25326.1"/>
    </source>
</evidence>
<comment type="subcellular location">
    <subcellularLocation>
        <location evidence="1">Membrane</location>
        <topology evidence="1">Multi-pass membrane protein</topology>
    </subcellularLocation>
</comment>
<evidence type="ECO:0000313" key="8">
    <source>
        <dbReference type="Proteomes" id="UP001338582"/>
    </source>
</evidence>
<evidence type="ECO:0000256" key="1">
    <source>
        <dbReference type="ARBA" id="ARBA00004141"/>
    </source>
</evidence>
<keyword evidence="4 6" id="KW-1133">Transmembrane helix</keyword>
<dbReference type="Proteomes" id="UP001338582">
    <property type="component" value="Chromosome 3"/>
</dbReference>
<evidence type="ECO:0008006" key="9">
    <source>
        <dbReference type="Google" id="ProtNLM"/>
    </source>
</evidence>
<dbReference type="KEGG" id="asau:88173701"/>
<dbReference type="InterPro" id="IPR051633">
    <property type="entry name" value="AceTr"/>
</dbReference>
<feature type="transmembrane region" description="Helical" evidence="6">
    <location>
        <begin position="75"/>
        <end position="97"/>
    </location>
</feature>
<keyword evidence="8" id="KW-1185">Reference proteome</keyword>
<feature type="transmembrane region" description="Helical" evidence="6">
    <location>
        <begin position="104"/>
        <end position="126"/>
    </location>
</feature>
<protein>
    <recommendedName>
        <fullName evidence="9">Ammonia transport outward protein 2</fullName>
    </recommendedName>
</protein>